<dbReference type="AlphaFoldDB" id="B1X354"/>
<protein>
    <recommendedName>
        <fullName evidence="3">HNH endonuclease</fullName>
    </recommendedName>
</protein>
<sequence>MTSRYSKDWKTIADTIKSNAGWGCAKCGMQCIKPGEDVSKLTVKERKARTLQVHHSDFTPENNDPSNLIPLCTACHLSYHQGRRGNVSRLSVIPVLNDKR</sequence>
<dbReference type="CDD" id="cd00085">
    <property type="entry name" value="HNHc"/>
    <property type="match status" value="1"/>
</dbReference>
<evidence type="ECO:0008006" key="3">
    <source>
        <dbReference type="Google" id="ProtNLM"/>
    </source>
</evidence>
<name>B1X354_CROS5</name>
<evidence type="ECO:0000313" key="2">
    <source>
        <dbReference type="Proteomes" id="UP000001203"/>
    </source>
</evidence>
<dbReference type="Proteomes" id="UP000001203">
    <property type="component" value="Plasmid A"/>
</dbReference>
<dbReference type="EMBL" id="CP000808">
    <property type="protein sequence ID" value="ACB54565.1"/>
    <property type="molecule type" value="Genomic_DNA"/>
</dbReference>
<accession>B1X354</accession>
<proteinExistence type="predicted"/>
<keyword evidence="1" id="KW-0614">Plasmid</keyword>
<dbReference type="RefSeq" id="WP_009547727.1">
    <property type="nucleotide sequence ID" value="NC_010539.1"/>
</dbReference>
<organism evidence="1 2">
    <name type="scientific">Crocosphaera subtropica (strain ATCC 51142 / BH68)</name>
    <name type="common">Cyanothece sp. (strain ATCC 51142)</name>
    <dbReference type="NCBI Taxonomy" id="43989"/>
    <lineage>
        <taxon>Bacteria</taxon>
        <taxon>Bacillati</taxon>
        <taxon>Cyanobacteriota</taxon>
        <taxon>Cyanophyceae</taxon>
        <taxon>Oscillatoriophycideae</taxon>
        <taxon>Chroococcales</taxon>
        <taxon>Aphanothecaceae</taxon>
        <taxon>Crocosphaera</taxon>
        <taxon>Crocosphaera subtropica</taxon>
    </lineage>
</organism>
<dbReference type="InterPro" id="IPR003615">
    <property type="entry name" value="HNH_nuc"/>
</dbReference>
<dbReference type="OrthoDB" id="161705at2"/>
<dbReference type="KEGG" id="cyt:cce_5219"/>
<keyword evidence="2" id="KW-1185">Reference proteome</keyword>
<gene>
    <name evidence="1" type="ordered locus">cce_5219</name>
</gene>
<evidence type="ECO:0000313" key="1">
    <source>
        <dbReference type="EMBL" id="ACB54565.1"/>
    </source>
</evidence>
<dbReference type="HOGENOM" id="CLU_114501_2_0_3"/>
<geneLocation type="plasmid" evidence="1 2">
    <name>A</name>
</geneLocation>
<reference evidence="1 2" key="1">
    <citation type="journal article" date="2008" name="Proc. Natl. Acad. Sci. U.S.A.">
        <title>The genome of Cyanothece 51142, a unicellular diazotrophic cyanobacterium important in the marine nitrogen cycle.</title>
        <authorList>
            <person name="Welsh E.A."/>
            <person name="Liberton M."/>
            <person name="Stoeckel J."/>
            <person name="Loh T."/>
            <person name="Elvitigala T."/>
            <person name="Wang C."/>
            <person name="Wollam A."/>
            <person name="Fulton R.S."/>
            <person name="Clifton S.W."/>
            <person name="Jacobs J.M."/>
            <person name="Aurora R."/>
            <person name="Ghosh B.K."/>
            <person name="Sherman L.A."/>
            <person name="Smith R.D."/>
            <person name="Wilson R.K."/>
            <person name="Pakrasi H.B."/>
        </authorList>
    </citation>
    <scope>NUCLEOTIDE SEQUENCE [LARGE SCALE GENOMIC DNA]</scope>
    <source>
        <strain evidence="2">ATCC 51142 / BH68</strain>
        <plasmid evidence="2">A</plasmid>
    </source>
</reference>